<dbReference type="InterPro" id="IPR027417">
    <property type="entry name" value="P-loop_NTPase"/>
</dbReference>
<dbReference type="FunFam" id="3.40.50.300:FF:000214">
    <property type="entry name" value="Mitofusin 2"/>
    <property type="match status" value="1"/>
</dbReference>
<gene>
    <name evidence="14" type="primary">LOC101071552</name>
</gene>
<dbReference type="SUPFAM" id="SSF111479">
    <property type="entry name" value="Fzo-like conserved region"/>
    <property type="match status" value="1"/>
</dbReference>
<dbReference type="PROSITE" id="PS51718">
    <property type="entry name" value="G_DYNAMIN_2"/>
    <property type="match status" value="1"/>
</dbReference>
<evidence type="ECO:0000256" key="3">
    <source>
        <dbReference type="ARBA" id="ARBA00022741"/>
    </source>
</evidence>
<reference evidence="14 15" key="1">
    <citation type="journal article" date="2011" name="Genome Biol. Evol.">
        <title>Integration of the genetic map and genome assembly of fugu facilitates insights into distinct features of genome evolution in teleosts and mammals.</title>
        <authorList>
            <person name="Kai W."/>
            <person name="Kikuchi K."/>
            <person name="Tohari S."/>
            <person name="Chew A.K."/>
            <person name="Tay A."/>
            <person name="Fujiwara A."/>
            <person name="Hosoya S."/>
            <person name="Suetake H."/>
            <person name="Naruse K."/>
            <person name="Brenner S."/>
            <person name="Suzuki Y."/>
            <person name="Venkatesh B."/>
        </authorList>
    </citation>
    <scope>NUCLEOTIDE SEQUENCE [LARGE SCALE GENOMIC DNA]</scope>
</reference>
<dbReference type="CDD" id="cd09912">
    <property type="entry name" value="DLP_2"/>
    <property type="match status" value="1"/>
</dbReference>
<dbReference type="GO" id="GO:0051646">
    <property type="term" value="P:mitochondrion localization"/>
    <property type="evidence" value="ECO:0007669"/>
    <property type="project" value="TreeGrafter"/>
</dbReference>
<keyword evidence="9" id="KW-0496">Mitochondrion</keyword>
<dbReference type="SUPFAM" id="SSF52540">
    <property type="entry name" value="P-loop containing nucleoside triphosphate hydrolases"/>
    <property type="match status" value="1"/>
</dbReference>
<comment type="subcellular location">
    <subcellularLocation>
        <location evidence="1">Mitochondrion outer membrane</location>
        <topology evidence="1">Multi-pass membrane protein</topology>
    </subcellularLocation>
</comment>
<evidence type="ECO:0000256" key="5">
    <source>
        <dbReference type="ARBA" id="ARBA00022801"/>
    </source>
</evidence>
<evidence type="ECO:0000256" key="10">
    <source>
        <dbReference type="ARBA" id="ARBA00023134"/>
    </source>
</evidence>
<evidence type="ECO:0000256" key="6">
    <source>
        <dbReference type="ARBA" id="ARBA00022843"/>
    </source>
</evidence>
<keyword evidence="6" id="KW-0832">Ubl conjugation</keyword>
<proteinExistence type="predicted"/>
<dbReference type="InterPro" id="IPR045063">
    <property type="entry name" value="Dynamin_N"/>
</dbReference>
<reference evidence="14" key="2">
    <citation type="submission" date="2025-08" db="UniProtKB">
        <authorList>
            <consortium name="Ensembl"/>
        </authorList>
    </citation>
    <scope>IDENTIFICATION</scope>
</reference>
<keyword evidence="2" id="KW-0812">Transmembrane</keyword>
<dbReference type="GeneTree" id="ENSGT00390000013727"/>
<protein>
    <submittedName>
        <fullName evidence="14">Mitofusin 2</fullName>
    </submittedName>
</protein>
<dbReference type="PANTHER" id="PTHR10465:SF1">
    <property type="entry name" value="MITOFUSIN-2"/>
    <property type="match status" value="1"/>
</dbReference>
<feature type="coiled-coil region" evidence="12">
    <location>
        <begin position="653"/>
        <end position="690"/>
    </location>
</feature>
<dbReference type="InParanoid" id="A0A674MCS5"/>
<dbReference type="Gene3D" id="1.20.5.110">
    <property type="match status" value="1"/>
</dbReference>
<keyword evidence="10" id="KW-0342">GTP-binding</keyword>
<dbReference type="InterPro" id="IPR030381">
    <property type="entry name" value="G_DYNAMIN_dom"/>
</dbReference>
<evidence type="ECO:0000259" key="13">
    <source>
        <dbReference type="PROSITE" id="PS51718"/>
    </source>
</evidence>
<dbReference type="Proteomes" id="UP000005226">
    <property type="component" value="Chromosome 3"/>
</dbReference>
<dbReference type="InterPro" id="IPR027094">
    <property type="entry name" value="Mitofusin_fam"/>
</dbReference>
<keyword evidence="15" id="KW-1185">Reference proteome</keyword>
<evidence type="ECO:0000256" key="9">
    <source>
        <dbReference type="ARBA" id="ARBA00023128"/>
    </source>
</evidence>
<dbReference type="Pfam" id="PF00350">
    <property type="entry name" value="Dynamin_N"/>
    <property type="match status" value="1"/>
</dbReference>
<evidence type="ECO:0000313" key="15">
    <source>
        <dbReference type="Proteomes" id="UP000005226"/>
    </source>
</evidence>
<reference evidence="14" key="3">
    <citation type="submission" date="2025-09" db="UniProtKB">
        <authorList>
            <consortium name="Ensembl"/>
        </authorList>
    </citation>
    <scope>IDENTIFICATION</scope>
</reference>
<dbReference type="PANTHER" id="PTHR10465">
    <property type="entry name" value="TRANSMEMBRANE GTPASE FZO1"/>
    <property type="match status" value="1"/>
</dbReference>
<organism evidence="14 15">
    <name type="scientific">Takifugu rubripes</name>
    <name type="common">Japanese pufferfish</name>
    <name type="synonym">Fugu rubripes</name>
    <dbReference type="NCBI Taxonomy" id="31033"/>
    <lineage>
        <taxon>Eukaryota</taxon>
        <taxon>Metazoa</taxon>
        <taxon>Chordata</taxon>
        <taxon>Craniata</taxon>
        <taxon>Vertebrata</taxon>
        <taxon>Euteleostomi</taxon>
        <taxon>Actinopterygii</taxon>
        <taxon>Neopterygii</taxon>
        <taxon>Teleostei</taxon>
        <taxon>Neoteleostei</taxon>
        <taxon>Acanthomorphata</taxon>
        <taxon>Eupercaria</taxon>
        <taxon>Tetraodontiformes</taxon>
        <taxon>Tetradontoidea</taxon>
        <taxon>Tetraodontidae</taxon>
        <taxon>Takifugu</taxon>
    </lineage>
</organism>
<evidence type="ECO:0000313" key="14">
    <source>
        <dbReference type="Ensembl" id="ENSTRUP00000058778.1"/>
    </source>
</evidence>
<keyword evidence="5" id="KW-0378">Hydrolase</keyword>
<evidence type="ECO:0000256" key="12">
    <source>
        <dbReference type="SAM" id="Coils"/>
    </source>
</evidence>
<sequence length="710" mass="79861">MAEVNASPLKHFVTAKKKINGIFEQLSGYIKESASFLEDTHKNDELDPVTTEEQVQEVCGYLAKVAGIGEVLARRHMKVVFFGRTSNGKSSVINAMLCDKVLPSGIGHTTNCFLRVEGTDGNEAFILTEGSEERKSIKTVNQLAHALHQDEDLDAGSLVCVMWPKAKCALLRDDLVLVDSPGIDVTTELDSWIDNFCLDADVFVLVANSESTLMQTEKSFFHKVNERLSSPNIFILNNRWDASASEPEYMEEVRRQHMDRCSNFLVDELGVVDRAQAGDRIFFVSAKEVLQARVQKAQGMPEGGEWSSADSRSCCLQECISQSAVKTKFEQHTVRAKQISEALRHIMDSVHIAAQEQRLYCHETKEERQDRLEFIDKQLDLLTVECKAKIRKITEEVEKEVNLSFRGHRRNVSLPSSPGFSELHRHVEEGLGKNMSERCSTSITSSLQATQSDMIEGLKPLLPHPVREQVDKLVPRQCFSLSYDLACDKLCSDFQEDIGFHFSLGWTMLVNRFLGPKNTRRALMGYSDQVPRSLALTPVSTSMPPFPQSSVTQEELMVSMVTGLASLTSRTSMGVLVVGGGGLASDRSVFWPSTGFLYVYERLTWTTRAKERAFKRQFVDYASEKLQLIVSYTGSNCSHLVQQELAGMFAQLCQQVDVTRQNLEDEITDMNKKIELLDNLQSKAKLLRNKAGWLDSELNMFTQQYLQPSK</sequence>
<dbReference type="GO" id="GO:0003924">
    <property type="term" value="F:GTPase activity"/>
    <property type="evidence" value="ECO:0007669"/>
    <property type="project" value="InterPro"/>
</dbReference>
<evidence type="ECO:0000256" key="2">
    <source>
        <dbReference type="ARBA" id="ARBA00022692"/>
    </source>
</evidence>
<dbReference type="GO" id="GO:0005741">
    <property type="term" value="C:mitochondrial outer membrane"/>
    <property type="evidence" value="ECO:0007669"/>
    <property type="project" value="UniProtKB-SubCell"/>
</dbReference>
<keyword evidence="11" id="KW-0472">Membrane</keyword>
<dbReference type="InterPro" id="IPR006884">
    <property type="entry name" value="Fzo/mitofusin_HR2"/>
</dbReference>
<keyword evidence="7" id="KW-1133">Transmembrane helix</keyword>
<dbReference type="AlphaFoldDB" id="A0A674MCS5"/>
<keyword evidence="3" id="KW-0547">Nucleotide-binding</keyword>
<feature type="domain" description="Dynamin-type G" evidence="13">
    <location>
        <begin position="73"/>
        <end position="326"/>
    </location>
</feature>
<evidence type="ECO:0000256" key="4">
    <source>
        <dbReference type="ARBA" id="ARBA00022787"/>
    </source>
</evidence>
<evidence type="ECO:0000256" key="8">
    <source>
        <dbReference type="ARBA" id="ARBA00023054"/>
    </source>
</evidence>
<evidence type="ECO:0000256" key="7">
    <source>
        <dbReference type="ARBA" id="ARBA00022989"/>
    </source>
</evidence>
<evidence type="ECO:0000256" key="1">
    <source>
        <dbReference type="ARBA" id="ARBA00004374"/>
    </source>
</evidence>
<dbReference type="Gene3D" id="3.40.50.300">
    <property type="entry name" value="P-loop containing nucleotide triphosphate hydrolases"/>
    <property type="match status" value="1"/>
</dbReference>
<dbReference type="OMA" id="PEYMEEX"/>
<dbReference type="GO" id="GO:0005525">
    <property type="term" value="F:GTP binding"/>
    <property type="evidence" value="ECO:0007669"/>
    <property type="project" value="UniProtKB-KW"/>
</dbReference>
<keyword evidence="4" id="KW-1000">Mitochondrion outer membrane</keyword>
<name>A0A674MCS5_TAKRU</name>
<dbReference type="GO" id="GO:0008053">
    <property type="term" value="P:mitochondrial fusion"/>
    <property type="evidence" value="ECO:0007669"/>
    <property type="project" value="InterPro"/>
</dbReference>
<accession>A0A674MCS5</accession>
<dbReference type="Pfam" id="PF04799">
    <property type="entry name" value="Fzo_mitofusin"/>
    <property type="match status" value="1"/>
</dbReference>
<dbReference type="Ensembl" id="ENSTRUT00000060782.1">
    <property type="protein sequence ID" value="ENSTRUP00000058778.1"/>
    <property type="gene ID" value="ENSTRUG00000026077.1"/>
</dbReference>
<dbReference type="FunFam" id="1.20.5.110:FF:000012">
    <property type="entry name" value="Mitofusin 2"/>
    <property type="match status" value="1"/>
</dbReference>
<evidence type="ECO:0000256" key="11">
    <source>
        <dbReference type="ARBA" id="ARBA00023136"/>
    </source>
</evidence>
<keyword evidence="8 12" id="KW-0175">Coiled coil</keyword>